<dbReference type="RefSeq" id="WP_113873029.1">
    <property type="nucleotide sequence ID" value="NZ_QNRF01000001.1"/>
</dbReference>
<dbReference type="PROSITE" id="PS50887">
    <property type="entry name" value="GGDEF"/>
    <property type="match status" value="1"/>
</dbReference>
<evidence type="ECO:0000259" key="3">
    <source>
        <dbReference type="PROSITE" id="PS50113"/>
    </source>
</evidence>
<dbReference type="InterPro" id="IPR000160">
    <property type="entry name" value="GGDEF_dom"/>
</dbReference>
<accession>A0A366D7Z2</accession>
<comment type="catalytic activity">
    <reaction evidence="2">
        <text>2 GTP = 3',3'-c-di-GMP + 2 diphosphate</text>
        <dbReference type="Rhea" id="RHEA:24898"/>
        <dbReference type="ChEBI" id="CHEBI:33019"/>
        <dbReference type="ChEBI" id="CHEBI:37565"/>
        <dbReference type="ChEBI" id="CHEBI:58805"/>
        <dbReference type="EC" id="2.7.7.65"/>
    </reaction>
</comment>
<comment type="caution">
    <text evidence="5">The sequence shown here is derived from an EMBL/GenBank/DDBJ whole genome shotgun (WGS) entry which is preliminary data.</text>
</comment>
<dbReference type="InterPro" id="IPR013655">
    <property type="entry name" value="PAS_fold_3"/>
</dbReference>
<dbReference type="Proteomes" id="UP000252086">
    <property type="component" value="Unassembled WGS sequence"/>
</dbReference>
<evidence type="ECO:0000313" key="5">
    <source>
        <dbReference type="EMBL" id="RBO86153.1"/>
    </source>
</evidence>
<dbReference type="PANTHER" id="PTHR45138">
    <property type="entry name" value="REGULATORY COMPONENTS OF SENSORY TRANSDUCTION SYSTEM"/>
    <property type="match status" value="1"/>
</dbReference>
<dbReference type="CDD" id="cd01949">
    <property type="entry name" value="GGDEF"/>
    <property type="match status" value="1"/>
</dbReference>
<organism evidence="5 6">
    <name type="scientific">Marinomonas aquiplantarum</name>
    <dbReference type="NCBI Taxonomy" id="491951"/>
    <lineage>
        <taxon>Bacteria</taxon>
        <taxon>Pseudomonadati</taxon>
        <taxon>Pseudomonadota</taxon>
        <taxon>Gammaproteobacteria</taxon>
        <taxon>Oceanospirillales</taxon>
        <taxon>Oceanospirillaceae</taxon>
        <taxon>Marinomonas</taxon>
    </lineage>
</organism>
<dbReference type="SMART" id="SM00086">
    <property type="entry name" value="PAC"/>
    <property type="match status" value="1"/>
</dbReference>
<dbReference type="InterPro" id="IPR029787">
    <property type="entry name" value="Nucleotide_cyclase"/>
</dbReference>
<dbReference type="Pfam" id="PF00990">
    <property type="entry name" value="GGDEF"/>
    <property type="match status" value="1"/>
</dbReference>
<dbReference type="InterPro" id="IPR035965">
    <property type="entry name" value="PAS-like_dom_sf"/>
</dbReference>
<dbReference type="SUPFAM" id="SSF55073">
    <property type="entry name" value="Nucleotide cyclase"/>
    <property type="match status" value="1"/>
</dbReference>
<dbReference type="PROSITE" id="PS50113">
    <property type="entry name" value="PAC"/>
    <property type="match status" value="1"/>
</dbReference>
<dbReference type="InterPro" id="IPR043128">
    <property type="entry name" value="Rev_trsase/Diguanyl_cyclase"/>
</dbReference>
<evidence type="ECO:0000256" key="2">
    <source>
        <dbReference type="ARBA" id="ARBA00034247"/>
    </source>
</evidence>
<name>A0A366D7Z2_9GAMM</name>
<dbReference type="EC" id="2.7.7.65" evidence="1"/>
<dbReference type="InterPro" id="IPR001610">
    <property type="entry name" value="PAC"/>
</dbReference>
<evidence type="ECO:0000259" key="4">
    <source>
        <dbReference type="PROSITE" id="PS50887"/>
    </source>
</evidence>
<feature type="domain" description="GGDEF" evidence="4">
    <location>
        <begin position="175"/>
        <end position="309"/>
    </location>
</feature>
<dbReference type="GO" id="GO:0052621">
    <property type="term" value="F:diguanylate cyclase activity"/>
    <property type="evidence" value="ECO:0007669"/>
    <property type="project" value="UniProtKB-EC"/>
</dbReference>
<keyword evidence="6" id="KW-1185">Reference proteome</keyword>
<dbReference type="AlphaFoldDB" id="A0A366D7Z2"/>
<protein>
    <recommendedName>
        <fullName evidence="1">diguanylate cyclase</fullName>
        <ecNumber evidence="1">2.7.7.65</ecNumber>
    </recommendedName>
</protein>
<dbReference type="Pfam" id="PF08447">
    <property type="entry name" value="PAS_3"/>
    <property type="match status" value="1"/>
</dbReference>
<dbReference type="Gene3D" id="3.30.450.20">
    <property type="entry name" value="PAS domain"/>
    <property type="match status" value="1"/>
</dbReference>
<dbReference type="InterPro" id="IPR050469">
    <property type="entry name" value="Diguanylate_Cyclase"/>
</dbReference>
<dbReference type="OrthoDB" id="73375at2"/>
<dbReference type="PANTHER" id="PTHR45138:SF9">
    <property type="entry name" value="DIGUANYLATE CYCLASE DGCM-RELATED"/>
    <property type="match status" value="1"/>
</dbReference>
<gene>
    <name evidence="5" type="ORF">DFP76_101430</name>
</gene>
<dbReference type="InterPro" id="IPR000700">
    <property type="entry name" value="PAS-assoc_C"/>
</dbReference>
<dbReference type="Gene3D" id="3.30.70.270">
    <property type="match status" value="1"/>
</dbReference>
<evidence type="ECO:0000256" key="1">
    <source>
        <dbReference type="ARBA" id="ARBA00012528"/>
    </source>
</evidence>
<dbReference type="NCBIfam" id="TIGR00254">
    <property type="entry name" value="GGDEF"/>
    <property type="match status" value="1"/>
</dbReference>
<dbReference type="SMART" id="SM00267">
    <property type="entry name" value="GGDEF"/>
    <property type="match status" value="1"/>
</dbReference>
<evidence type="ECO:0000313" key="6">
    <source>
        <dbReference type="Proteomes" id="UP000252086"/>
    </source>
</evidence>
<reference evidence="5 6" key="1">
    <citation type="submission" date="2018-06" db="EMBL/GenBank/DDBJ databases">
        <title>Genomic Encyclopedia of Type Strains, Phase III (KMG-III): the genomes of soil and plant-associated and newly described type strains.</title>
        <authorList>
            <person name="Whitman W."/>
        </authorList>
    </citation>
    <scope>NUCLEOTIDE SEQUENCE [LARGE SCALE GENOMIC DNA]</scope>
    <source>
        <strain evidence="5 6">CECT 7732</strain>
    </source>
</reference>
<sequence length="310" mass="34804">MASKQKALDVLFNDPSISAALARVNVFVINHYSGGRDVSASLIPNEDFSAQTSYDPLMWLEYVHPDDRAETEQAWQAIVQGDSDVFEGEYRFLVDGEYRWIANKGTVINRAEDGTPELYIGADRDITEERRLRDLLQAEKERLAQLVIKDDFLNIPNRRYLETKQSQFFIADGRTPIAVLVLDIDNFKQLNTDLTHHGGDEVLHTFVRHVSTCLQPTDILARYGGDEFVLVLPKATLDYAQAKAQSILDAVNSIDLSAMGENLSISVSIGLVHGLPEVTQDFWTYFEEADAQLLLAKELGKEQIQSKVLG</sequence>
<feature type="domain" description="PAC" evidence="3">
    <location>
        <begin position="84"/>
        <end position="138"/>
    </location>
</feature>
<dbReference type="SUPFAM" id="SSF55785">
    <property type="entry name" value="PYP-like sensor domain (PAS domain)"/>
    <property type="match status" value="1"/>
</dbReference>
<dbReference type="EMBL" id="QNRF01000001">
    <property type="protein sequence ID" value="RBO86153.1"/>
    <property type="molecule type" value="Genomic_DNA"/>
</dbReference>
<proteinExistence type="predicted"/>